<dbReference type="STRING" id="211114.SAMN04489726_4891"/>
<keyword evidence="2 3" id="KW-0238">DNA-binding</keyword>
<dbReference type="eggNOG" id="COG0457">
    <property type="taxonomic scope" value="Bacteria"/>
</dbReference>
<evidence type="ECO:0000313" key="6">
    <source>
        <dbReference type="Proteomes" id="UP000183376"/>
    </source>
</evidence>
<dbReference type="AlphaFoldDB" id="A0A1G9YKX5"/>
<dbReference type="Proteomes" id="UP000183376">
    <property type="component" value="Chromosome I"/>
</dbReference>
<evidence type="ECO:0000313" key="5">
    <source>
        <dbReference type="EMBL" id="SDN09602.1"/>
    </source>
</evidence>
<dbReference type="InterPro" id="IPR036388">
    <property type="entry name" value="WH-like_DNA-bd_sf"/>
</dbReference>
<dbReference type="SUPFAM" id="SSF46894">
    <property type="entry name" value="C-terminal effector domain of the bipartite response regulators"/>
    <property type="match status" value="1"/>
</dbReference>
<evidence type="ECO:0000256" key="2">
    <source>
        <dbReference type="ARBA" id="ARBA00023125"/>
    </source>
</evidence>
<dbReference type="InterPro" id="IPR027417">
    <property type="entry name" value="P-loop_NTPase"/>
</dbReference>
<name>A0A1G9YKX5_ALLAB</name>
<dbReference type="Gene3D" id="1.25.40.10">
    <property type="entry name" value="Tetratricopeptide repeat domain"/>
    <property type="match status" value="3"/>
</dbReference>
<dbReference type="InterPro" id="IPR001867">
    <property type="entry name" value="OmpR/PhoB-type_DNA-bd"/>
</dbReference>
<dbReference type="SMART" id="SM00862">
    <property type="entry name" value="Trans_reg_C"/>
    <property type="match status" value="1"/>
</dbReference>
<dbReference type="InterPro" id="IPR016032">
    <property type="entry name" value="Sig_transdc_resp-reg_C-effctor"/>
</dbReference>
<dbReference type="eggNOG" id="COG3629">
    <property type="taxonomic scope" value="Bacteria"/>
</dbReference>
<protein>
    <submittedName>
        <fullName evidence="5">Transcriptional activator domain-containing protein</fullName>
    </submittedName>
</protein>
<dbReference type="eggNOG" id="COG3903">
    <property type="taxonomic scope" value="Bacteria"/>
</dbReference>
<dbReference type="GO" id="GO:0003677">
    <property type="term" value="F:DNA binding"/>
    <property type="evidence" value="ECO:0007669"/>
    <property type="project" value="UniProtKB-UniRule"/>
</dbReference>
<dbReference type="GO" id="GO:0006355">
    <property type="term" value="P:regulation of DNA-templated transcription"/>
    <property type="evidence" value="ECO:0007669"/>
    <property type="project" value="InterPro"/>
</dbReference>
<dbReference type="SMART" id="SM00382">
    <property type="entry name" value="AAA"/>
    <property type="match status" value="1"/>
</dbReference>
<dbReference type="Pfam" id="PF00486">
    <property type="entry name" value="Trans_reg_C"/>
    <property type="match status" value="1"/>
</dbReference>
<dbReference type="InterPro" id="IPR003593">
    <property type="entry name" value="AAA+_ATPase"/>
</dbReference>
<proteinExistence type="inferred from homology"/>
<feature type="domain" description="OmpR/PhoB-type" evidence="4">
    <location>
        <begin position="1"/>
        <end position="92"/>
    </location>
</feature>
<dbReference type="RefSeq" id="WP_030427642.1">
    <property type="nucleotide sequence ID" value="NZ_JOEF01000002.1"/>
</dbReference>
<dbReference type="Gene3D" id="3.40.50.300">
    <property type="entry name" value="P-loop containing nucleotide triphosphate hydrolases"/>
    <property type="match status" value="1"/>
</dbReference>
<comment type="similarity">
    <text evidence="1">Belongs to the AfsR/DnrI/RedD regulatory family.</text>
</comment>
<dbReference type="InterPro" id="IPR005158">
    <property type="entry name" value="BTAD"/>
</dbReference>
<dbReference type="GO" id="GO:0000160">
    <property type="term" value="P:phosphorelay signal transduction system"/>
    <property type="evidence" value="ECO:0007669"/>
    <property type="project" value="InterPro"/>
</dbReference>
<dbReference type="InterPro" id="IPR019734">
    <property type="entry name" value="TPR_rpt"/>
</dbReference>
<organism evidence="5 6">
    <name type="scientific">Allokutzneria albata</name>
    <name type="common">Kibdelosporangium albatum</name>
    <dbReference type="NCBI Taxonomy" id="211114"/>
    <lineage>
        <taxon>Bacteria</taxon>
        <taxon>Bacillati</taxon>
        <taxon>Actinomycetota</taxon>
        <taxon>Actinomycetes</taxon>
        <taxon>Pseudonocardiales</taxon>
        <taxon>Pseudonocardiaceae</taxon>
        <taxon>Allokutzneria</taxon>
    </lineage>
</organism>
<dbReference type="InterPro" id="IPR011990">
    <property type="entry name" value="TPR-like_helical_dom_sf"/>
</dbReference>
<evidence type="ECO:0000256" key="1">
    <source>
        <dbReference type="ARBA" id="ARBA00005820"/>
    </source>
</evidence>
<dbReference type="PANTHER" id="PTHR47691:SF3">
    <property type="entry name" value="HTH-TYPE TRANSCRIPTIONAL REGULATOR RV0890C-RELATED"/>
    <property type="match status" value="1"/>
</dbReference>
<dbReference type="EMBL" id="LT629701">
    <property type="protein sequence ID" value="SDN09602.1"/>
    <property type="molecule type" value="Genomic_DNA"/>
</dbReference>
<dbReference type="SUPFAM" id="SSF52540">
    <property type="entry name" value="P-loop containing nucleoside triphosphate hydrolases"/>
    <property type="match status" value="1"/>
</dbReference>
<dbReference type="SMART" id="SM00028">
    <property type="entry name" value="TPR"/>
    <property type="match status" value="8"/>
</dbReference>
<dbReference type="Pfam" id="PF03704">
    <property type="entry name" value="BTAD"/>
    <property type="match status" value="1"/>
</dbReference>
<dbReference type="OrthoDB" id="7628974at2"/>
<dbReference type="PROSITE" id="PS51755">
    <property type="entry name" value="OMPR_PHOB"/>
    <property type="match status" value="1"/>
</dbReference>
<gene>
    <name evidence="5" type="ORF">SAMN04489726_4891</name>
</gene>
<evidence type="ECO:0000256" key="3">
    <source>
        <dbReference type="PROSITE-ProRule" id="PRU01091"/>
    </source>
</evidence>
<evidence type="ECO:0000259" key="4">
    <source>
        <dbReference type="PROSITE" id="PS51755"/>
    </source>
</evidence>
<dbReference type="PANTHER" id="PTHR47691">
    <property type="entry name" value="REGULATOR-RELATED"/>
    <property type="match status" value="1"/>
</dbReference>
<dbReference type="Gene3D" id="1.10.10.10">
    <property type="entry name" value="Winged helix-like DNA-binding domain superfamily/Winged helix DNA-binding domain"/>
    <property type="match status" value="2"/>
</dbReference>
<accession>A0A1G9YKX5</accession>
<dbReference type="PRINTS" id="PR00364">
    <property type="entry name" value="DISEASERSIST"/>
</dbReference>
<keyword evidence="6" id="KW-1185">Reference proteome</keyword>
<reference evidence="5 6" key="1">
    <citation type="submission" date="2016-10" db="EMBL/GenBank/DDBJ databases">
        <authorList>
            <person name="de Groot N.N."/>
        </authorList>
    </citation>
    <scope>NUCLEOTIDE SEQUENCE [LARGE SCALE GENOMIC DNA]</scope>
    <source>
        <strain evidence="5 6">DSM 44149</strain>
    </source>
</reference>
<dbReference type="Pfam" id="PF13424">
    <property type="entry name" value="TPR_12"/>
    <property type="match status" value="2"/>
</dbReference>
<dbReference type="SUPFAM" id="SSF48452">
    <property type="entry name" value="TPR-like"/>
    <property type="match status" value="3"/>
</dbReference>
<sequence>MSLRFGVLGPLRVVADKAEIPVRSGKQRVLLAALLLRANRVVPTEELIRFLWPEDPPAGATQTVHTYVTRLRKVLGDRDLIGAVPDGFLIRLPAGALDVEDFERFARQGLREAARGNRDAAETAYTAALDLWRGDLLADVPSKTLLSSAKPVADSRVRVLDRLKELHEPREPAFVYHRPRQLPPDQPGFVGRAGLLDQLSRGDTVLLSGPPGVGKTALAVRHGQSLSSVDGELYVNMRGFGPGEPLTPDDAIAHVLRSIGLPPEQIPTEPDDLAARYRELLGKRVLLVVLDNIASAEQVRPLLFDGPRFVLISRNTLPELEGVRRIEVPQLSAPESFALFTHMLGADLVTAQASAVGELAELCGHFPLALRIAAAQMFRWDEPDVAWFVRQLREEDRLGGLEIVNDSQAAVRTAFASSYRALSAEGARLFRMLGVLPGTDFSVDAVATLIDDSASAARASLETLVQASLLQRWADDRYHFHDLLRVYAAERAESDDDSARWRERLHAWYLSSTLAAVNTVFPEAQETRKDSVAAGLTFADDRLASAWLAAETANIVAVVETAAEQGDEIAWRLAKAVAPFLRSHRLVSERHATCEAGLLVAQRTGNREAEAAMLHSLAGLNWSLADYTSAIDEYGRALAVHQELGNLRGQASTLGNLGGAYYDAGRLHLAFDVLTRALAAHREVGSAYGEAATLINLGSVCADSRSVPEALAHFERSFELWRQVGSHVGEVVCLSSLSQMSLAAGDLALALDFADRGVQLCEQTGNVGSQARTLLVRSEALLTLGRLDGAEDDSRTALLICRETSDRKQEAEALTLLAEHALARVEPEDAREFATGALAIATGAGYLLGRCDALAALSQVDLADGDLAAALEHARTAHELAERTGYRRELGRVLVTMAKAHRALGEHGAALHRAREAVELNRSFGQRLELARSLLVLGGLRGGADGARDLAEGHALLSDIGLPAGSGR</sequence>
<feature type="DNA-binding region" description="OmpR/PhoB-type" evidence="3">
    <location>
        <begin position="1"/>
        <end position="92"/>
    </location>
</feature>